<dbReference type="InterPro" id="IPR002068">
    <property type="entry name" value="A-crystallin/Hsp20_dom"/>
</dbReference>
<dbReference type="GO" id="GO:0005634">
    <property type="term" value="C:nucleus"/>
    <property type="evidence" value="ECO:0007669"/>
    <property type="project" value="TreeGrafter"/>
</dbReference>
<reference evidence="5" key="1">
    <citation type="submission" date="2013-04" db="EMBL/GenBank/DDBJ databases">
        <authorList>
            <person name="Qu J."/>
            <person name="Murali S.C."/>
            <person name="Bandaranaike D."/>
            <person name="Bellair M."/>
            <person name="Blankenburg K."/>
            <person name="Chao H."/>
            <person name="Dinh H."/>
            <person name="Doddapaneni H."/>
            <person name="Downs B."/>
            <person name="Dugan-Rocha S."/>
            <person name="Elkadiri S."/>
            <person name="Gnanaolivu R.D."/>
            <person name="Hernandez B."/>
            <person name="Javaid M."/>
            <person name="Jayaseelan J.C."/>
            <person name="Lee S."/>
            <person name="Li M."/>
            <person name="Ming W."/>
            <person name="Munidasa M."/>
            <person name="Muniz J."/>
            <person name="Nguyen L."/>
            <person name="Ongeri F."/>
            <person name="Osuji N."/>
            <person name="Pu L.-L."/>
            <person name="Puazo M."/>
            <person name="Qu C."/>
            <person name="Quiroz J."/>
            <person name="Raj R."/>
            <person name="Weissenberger G."/>
            <person name="Xin Y."/>
            <person name="Zou X."/>
            <person name="Han Y."/>
            <person name="Richards S."/>
            <person name="Worley K."/>
            <person name="Muzny D."/>
            <person name="Gibbs R."/>
        </authorList>
    </citation>
    <scope>NUCLEOTIDE SEQUENCE</scope>
    <source>
        <strain evidence="5">Sampled in the wild</strain>
    </source>
</reference>
<dbReference type="Gene3D" id="2.60.40.790">
    <property type="match status" value="1"/>
</dbReference>
<keyword evidence="1" id="KW-0346">Stress response</keyword>
<organism evidence="5 6">
    <name type="scientific">Ladona fulva</name>
    <name type="common">Scarce chaser dragonfly</name>
    <name type="synonym">Libellula fulva</name>
    <dbReference type="NCBI Taxonomy" id="123851"/>
    <lineage>
        <taxon>Eukaryota</taxon>
        <taxon>Metazoa</taxon>
        <taxon>Ecdysozoa</taxon>
        <taxon>Arthropoda</taxon>
        <taxon>Hexapoda</taxon>
        <taxon>Insecta</taxon>
        <taxon>Pterygota</taxon>
        <taxon>Palaeoptera</taxon>
        <taxon>Odonata</taxon>
        <taxon>Epiprocta</taxon>
        <taxon>Anisoptera</taxon>
        <taxon>Libelluloidea</taxon>
        <taxon>Libellulidae</taxon>
        <taxon>Ladona</taxon>
    </lineage>
</organism>
<dbReference type="InterPro" id="IPR008978">
    <property type="entry name" value="HSP20-like_chaperone"/>
</dbReference>
<dbReference type="GO" id="GO:0051082">
    <property type="term" value="F:unfolded protein binding"/>
    <property type="evidence" value="ECO:0007669"/>
    <property type="project" value="TreeGrafter"/>
</dbReference>
<dbReference type="Proteomes" id="UP000792457">
    <property type="component" value="Unassembled WGS sequence"/>
</dbReference>
<dbReference type="PROSITE" id="PS01031">
    <property type="entry name" value="SHSP"/>
    <property type="match status" value="1"/>
</dbReference>
<evidence type="ECO:0000313" key="5">
    <source>
        <dbReference type="EMBL" id="KAG8222841.1"/>
    </source>
</evidence>
<evidence type="ECO:0000256" key="2">
    <source>
        <dbReference type="PROSITE-ProRule" id="PRU00285"/>
    </source>
</evidence>
<evidence type="ECO:0000313" key="6">
    <source>
        <dbReference type="Proteomes" id="UP000792457"/>
    </source>
</evidence>
<dbReference type="PRINTS" id="PR00299">
    <property type="entry name" value="ACRYSTALLIN"/>
</dbReference>
<dbReference type="GO" id="GO:0042026">
    <property type="term" value="P:protein refolding"/>
    <property type="evidence" value="ECO:0007669"/>
    <property type="project" value="TreeGrafter"/>
</dbReference>
<evidence type="ECO:0000256" key="3">
    <source>
        <dbReference type="RuleBase" id="RU003616"/>
    </source>
</evidence>
<dbReference type="PANTHER" id="PTHR45640">
    <property type="entry name" value="HEAT SHOCK PROTEIN HSP-12.2-RELATED"/>
    <property type="match status" value="1"/>
</dbReference>
<dbReference type="InterPro" id="IPR001436">
    <property type="entry name" value="Alpha-crystallin/sHSP_animal"/>
</dbReference>
<proteinExistence type="inferred from homology"/>
<gene>
    <name evidence="5" type="ORF">J437_LFUL007549</name>
</gene>
<accession>A0A8K0JUE8</accession>
<dbReference type="OrthoDB" id="1431247at2759"/>
<comment type="caution">
    <text evidence="5">The sequence shown here is derived from an EMBL/GenBank/DDBJ whole genome shotgun (WGS) entry which is preliminary data.</text>
</comment>
<keyword evidence="6" id="KW-1185">Reference proteome</keyword>
<reference evidence="5" key="2">
    <citation type="submission" date="2017-10" db="EMBL/GenBank/DDBJ databases">
        <title>Ladona fulva Genome sequencing and assembly.</title>
        <authorList>
            <person name="Murali S."/>
            <person name="Richards S."/>
            <person name="Bandaranaike D."/>
            <person name="Bellair M."/>
            <person name="Blankenburg K."/>
            <person name="Chao H."/>
            <person name="Dinh H."/>
            <person name="Doddapaneni H."/>
            <person name="Dugan-Rocha S."/>
            <person name="Elkadiri S."/>
            <person name="Gnanaolivu R."/>
            <person name="Hernandez B."/>
            <person name="Skinner E."/>
            <person name="Javaid M."/>
            <person name="Lee S."/>
            <person name="Li M."/>
            <person name="Ming W."/>
            <person name="Munidasa M."/>
            <person name="Muniz J."/>
            <person name="Nguyen L."/>
            <person name="Hughes D."/>
            <person name="Osuji N."/>
            <person name="Pu L.-L."/>
            <person name="Puazo M."/>
            <person name="Qu C."/>
            <person name="Quiroz J."/>
            <person name="Raj R."/>
            <person name="Weissenberger G."/>
            <person name="Xin Y."/>
            <person name="Zou X."/>
            <person name="Han Y."/>
            <person name="Worley K."/>
            <person name="Muzny D."/>
            <person name="Gibbs R."/>
        </authorList>
    </citation>
    <scope>NUCLEOTIDE SEQUENCE</scope>
    <source>
        <strain evidence="5">Sampled in the wild</strain>
    </source>
</reference>
<evidence type="ECO:0000256" key="1">
    <source>
        <dbReference type="ARBA" id="ARBA00023016"/>
    </source>
</evidence>
<sequence>MSLLPYVVRNLLDEGDLPLTYLPQLSMRDLYQPGSLITAYTRPWRHLVGKESGTSSVNVDKEKFEVVLHMHQFEPSEITVKVVDNNIVIEGKHEEKEDEHGFIYRHFVRRYILPKDASPDDVTSTISSDGVLTVTAPRKSLPAGPERVISIQQSGEPHAKNTASIGN</sequence>
<dbReference type="PANTHER" id="PTHR45640:SF13">
    <property type="entry name" value="HEAT SHOCK PROTEIN 22-RELATED"/>
    <property type="match status" value="1"/>
</dbReference>
<dbReference type="GO" id="GO:0005737">
    <property type="term" value="C:cytoplasm"/>
    <property type="evidence" value="ECO:0007669"/>
    <property type="project" value="TreeGrafter"/>
</dbReference>
<dbReference type="Pfam" id="PF00011">
    <property type="entry name" value="HSP20"/>
    <property type="match status" value="1"/>
</dbReference>
<feature type="domain" description="SHSP" evidence="4">
    <location>
        <begin position="46"/>
        <end position="154"/>
    </location>
</feature>
<protein>
    <recommendedName>
        <fullName evidence="4">SHSP domain-containing protein</fullName>
    </recommendedName>
</protein>
<dbReference type="EMBL" id="KZ308145">
    <property type="protein sequence ID" value="KAG8222841.1"/>
    <property type="molecule type" value="Genomic_DNA"/>
</dbReference>
<dbReference type="AlphaFoldDB" id="A0A8K0JUE8"/>
<name>A0A8K0JUE8_LADFU</name>
<dbReference type="CDD" id="cd06526">
    <property type="entry name" value="metazoan_ACD"/>
    <property type="match status" value="1"/>
</dbReference>
<comment type="similarity">
    <text evidence="2 3">Belongs to the small heat shock protein (HSP20) family.</text>
</comment>
<dbReference type="SUPFAM" id="SSF49764">
    <property type="entry name" value="HSP20-like chaperones"/>
    <property type="match status" value="1"/>
</dbReference>
<dbReference type="GO" id="GO:0009408">
    <property type="term" value="P:response to heat"/>
    <property type="evidence" value="ECO:0007669"/>
    <property type="project" value="TreeGrafter"/>
</dbReference>
<evidence type="ECO:0000259" key="4">
    <source>
        <dbReference type="PROSITE" id="PS01031"/>
    </source>
</evidence>